<dbReference type="Pfam" id="PF03626">
    <property type="entry name" value="COX4_pro"/>
    <property type="match status" value="1"/>
</dbReference>
<feature type="transmembrane region" description="Helical" evidence="6">
    <location>
        <begin position="37"/>
        <end position="55"/>
    </location>
</feature>
<keyword evidence="8" id="KW-1185">Reference proteome</keyword>
<dbReference type="GO" id="GO:0005886">
    <property type="term" value="C:plasma membrane"/>
    <property type="evidence" value="ECO:0007669"/>
    <property type="project" value="UniProtKB-SubCell"/>
</dbReference>
<keyword evidence="5 6" id="KW-0472">Membrane</keyword>
<evidence type="ECO:0000256" key="3">
    <source>
        <dbReference type="ARBA" id="ARBA00022692"/>
    </source>
</evidence>
<comment type="subcellular location">
    <subcellularLocation>
        <location evidence="1">Cell membrane</location>
        <topology evidence="1">Multi-pass membrane protein</topology>
    </subcellularLocation>
</comment>
<dbReference type="OrthoDB" id="9181004at2"/>
<evidence type="ECO:0000256" key="2">
    <source>
        <dbReference type="ARBA" id="ARBA00022475"/>
    </source>
</evidence>
<dbReference type="Proteomes" id="UP000199297">
    <property type="component" value="Unassembled WGS sequence"/>
</dbReference>
<dbReference type="AlphaFoldDB" id="A0A1H7KNV0"/>
<keyword evidence="2" id="KW-1003">Cell membrane</keyword>
<dbReference type="InterPro" id="IPR005171">
    <property type="entry name" value="Cyt_c_oxidase_su4_prok"/>
</dbReference>
<dbReference type="STRING" id="641665.GCA_002104455_02587"/>
<feature type="transmembrane region" description="Helical" evidence="6">
    <location>
        <begin position="67"/>
        <end position="87"/>
    </location>
</feature>
<evidence type="ECO:0000313" key="8">
    <source>
        <dbReference type="Proteomes" id="UP000199297"/>
    </source>
</evidence>
<protein>
    <submittedName>
        <fullName evidence="7">Cytochrome C oxidase subunit IV</fullName>
    </submittedName>
</protein>
<proteinExistence type="predicted"/>
<dbReference type="EMBL" id="FOBI01000003">
    <property type="protein sequence ID" value="SEK88408.1"/>
    <property type="molecule type" value="Genomic_DNA"/>
</dbReference>
<keyword evidence="3 6" id="KW-0812">Transmembrane</keyword>
<evidence type="ECO:0000256" key="1">
    <source>
        <dbReference type="ARBA" id="ARBA00004651"/>
    </source>
</evidence>
<evidence type="ECO:0000256" key="4">
    <source>
        <dbReference type="ARBA" id="ARBA00022989"/>
    </source>
</evidence>
<evidence type="ECO:0000313" key="7">
    <source>
        <dbReference type="EMBL" id="SEK88408.1"/>
    </source>
</evidence>
<dbReference type="RefSeq" id="WP_085284156.1">
    <property type="nucleotide sequence ID" value="NZ_FOBI01000003.1"/>
</dbReference>
<evidence type="ECO:0000256" key="6">
    <source>
        <dbReference type="SAM" id="Phobius"/>
    </source>
</evidence>
<organism evidence="7 8">
    <name type="scientific">Colwellia chukchiensis</name>
    <dbReference type="NCBI Taxonomy" id="641665"/>
    <lineage>
        <taxon>Bacteria</taxon>
        <taxon>Pseudomonadati</taxon>
        <taxon>Pseudomonadota</taxon>
        <taxon>Gammaproteobacteria</taxon>
        <taxon>Alteromonadales</taxon>
        <taxon>Colwelliaceae</taxon>
        <taxon>Colwellia</taxon>
    </lineage>
</organism>
<feature type="transmembrane region" description="Helical" evidence="6">
    <location>
        <begin position="12"/>
        <end position="31"/>
    </location>
</feature>
<accession>A0A1H7KNV0</accession>
<evidence type="ECO:0000256" key="5">
    <source>
        <dbReference type="ARBA" id="ARBA00023136"/>
    </source>
</evidence>
<gene>
    <name evidence="7" type="ORF">SAMN05216262_103206</name>
</gene>
<name>A0A1H7KNV0_9GAMM</name>
<sequence>MLKVWQGFALSWAWLLILTLVSVAIGLYYQSTAFNRFAFISIVMLIIAMKGQQIIDIFMELKHAPRLWRSVMLAYVIIIPLIITFIYL</sequence>
<keyword evidence="4 6" id="KW-1133">Transmembrane helix</keyword>
<reference evidence="8" key="1">
    <citation type="submission" date="2016-10" db="EMBL/GenBank/DDBJ databases">
        <authorList>
            <person name="Varghese N."/>
            <person name="Submissions S."/>
        </authorList>
    </citation>
    <scope>NUCLEOTIDE SEQUENCE [LARGE SCALE GENOMIC DNA]</scope>
    <source>
        <strain evidence="8">CGMCC 1.9127</strain>
    </source>
</reference>